<dbReference type="SUPFAM" id="SSF51556">
    <property type="entry name" value="Metallo-dependent hydrolases"/>
    <property type="match status" value="1"/>
</dbReference>
<dbReference type="EMBL" id="LJZO01000031">
    <property type="protein sequence ID" value="ROV93798.1"/>
    <property type="molecule type" value="Genomic_DNA"/>
</dbReference>
<keyword evidence="6" id="KW-1185">Reference proteome</keyword>
<dbReference type="OrthoDB" id="3364440at2759"/>
<evidence type="ECO:0000256" key="3">
    <source>
        <dbReference type="RuleBase" id="RU000384"/>
    </source>
</evidence>
<dbReference type="Pfam" id="PF00120">
    <property type="entry name" value="Gln-synt_C"/>
    <property type="match status" value="1"/>
</dbReference>
<protein>
    <recommendedName>
        <fullName evidence="1">Glutamine synthetase</fullName>
    </recommendedName>
</protein>
<evidence type="ECO:0000313" key="6">
    <source>
        <dbReference type="Proteomes" id="UP000284375"/>
    </source>
</evidence>
<dbReference type="Gene3D" id="3.20.20.140">
    <property type="entry name" value="Metal-dependent hydrolases"/>
    <property type="match status" value="1"/>
</dbReference>
<dbReference type="InterPro" id="IPR006680">
    <property type="entry name" value="Amidohydro-rel"/>
</dbReference>
<dbReference type="FunFam" id="3.30.590.10:FF:000013">
    <property type="entry name" value="Related to fluG protein"/>
    <property type="match status" value="1"/>
</dbReference>
<dbReference type="InterPro" id="IPR032466">
    <property type="entry name" value="Metal_Hydrolase"/>
</dbReference>
<dbReference type="GO" id="GO:0016787">
    <property type="term" value="F:hydrolase activity"/>
    <property type="evidence" value="ECO:0007669"/>
    <property type="project" value="InterPro"/>
</dbReference>
<dbReference type="Proteomes" id="UP000284375">
    <property type="component" value="Unassembled WGS sequence"/>
</dbReference>
<gene>
    <name evidence="5" type="ORF">VSDG_06958</name>
</gene>
<dbReference type="SMART" id="SM01230">
    <property type="entry name" value="Gln-synt_C"/>
    <property type="match status" value="1"/>
</dbReference>
<evidence type="ECO:0000313" key="5">
    <source>
        <dbReference type="EMBL" id="ROV93798.1"/>
    </source>
</evidence>
<dbReference type="PANTHER" id="PTHR43383:SF2">
    <property type="entry name" value="AMIDOHYDROLASE 2 FAMILY PROTEIN"/>
    <property type="match status" value="1"/>
</dbReference>
<dbReference type="PANTHER" id="PTHR43383">
    <property type="entry name" value="NODULIN 6"/>
    <property type="match status" value="1"/>
</dbReference>
<dbReference type="InterPro" id="IPR036651">
    <property type="entry name" value="Gln_synt_N_sf"/>
</dbReference>
<dbReference type="GO" id="GO:0004356">
    <property type="term" value="F:glutamine synthetase activity"/>
    <property type="evidence" value="ECO:0007669"/>
    <property type="project" value="InterPro"/>
</dbReference>
<dbReference type="SUPFAM" id="SSF55931">
    <property type="entry name" value="Glutamine synthetase/guanido kinase"/>
    <property type="match status" value="1"/>
</dbReference>
<dbReference type="PROSITE" id="PS51987">
    <property type="entry name" value="GS_CATALYTIC"/>
    <property type="match status" value="1"/>
</dbReference>
<evidence type="ECO:0000259" key="4">
    <source>
        <dbReference type="PROSITE" id="PS51987"/>
    </source>
</evidence>
<dbReference type="STRING" id="252740.A0A423VS43"/>
<dbReference type="AlphaFoldDB" id="A0A423VS43"/>
<dbReference type="InterPro" id="IPR014746">
    <property type="entry name" value="Gln_synth/guanido_kin_cat_dom"/>
</dbReference>
<name>A0A423VS43_CYTCH</name>
<dbReference type="InterPro" id="IPR008146">
    <property type="entry name" value="Gln_synth_cat_dom"/>
</dbReference>
<dbReference type="Pfam" id="PF04909">
    <property type="entry name" value="Amidohydro_2"/>
    <property type="match status" value="1"/>
</dbReference>
<dbReference type="GO" id="GO:0006542">
    <property type="term" value="P:glutamine biosynthetic process"/>
    <property type="evidence" value="ECO:0007669"/>
    <property type="project" value="InterPro"/>
</dbReference>
<comment type="similarity">
    <text evidence="2 3">Belongs to the glutamine synthetase family.</text>
</comment>
<comment type="caution">
    <text evidence="5">The sequence shown here is derived from an EMBL/GenBank/DDBJ whole genome shotgun (WGS) entry which is preliminary data.</text>
</comment>
<feature type="domain" description="GS catalytic" evidence="4">
    <location>
        <begin position="548"/>
        <end position="874"/>
    </location>
</feature>
<evidence type="ECO:0000256" key="2">
    <source>
        <dbReference type="PROSITE-ProRule" id="PRU01331"/>
    </source>
</evidence>
<dbReference type="Gene3D" id="3.10.20.70">
    <property type="entry name" value="Glutamine synthetase, N-terminal domain"/>
    <property type="match status" value="1"/>
</dbReference>
<accession>A0A423VS43</accession>
<evidence type="ECO:0000256" key="1">
    <source>
        <dbReference type="ARBA" id="ARBA00021364"/>
    </source>
</evidence>
<dbReference type="Gene3D" id="3.30.590.10">
    <property type="entry name" value="Glutamine synthetase/guanido kinase, catalytic domain"/>
    <property type="match status" value="1"/>
</dbReference>
<reference evidence="5 6" key="1">
    <citation type="submission" date="2015-09" db="EMBL/GenBank/DDBJ databases">
        <title>Host preference determinants of Valsa canker pathogens revealed by comparative genomics.</title>
        <authorList>
            <person name="Yin Z."/>
            <person name="Huang L."/>
        </authorList>
    </citation>
    <scope>NUCLEOTIDE SEQUENCE [LARGE SCALE GENOMIC DNA]</scope>
    <source>
        <strain evidence="5 6">YSFL</strain>
    </source>
</reference>
<sequence>MPSWPSSSAGTGVTKYQLDEVVKAIRKCPIVDNHAHPLLKPDALAKHPLLSITTEASGDAIHAAYTSLSHLRGIKQLAHVLDCAQTWEAVVSAIEQRRILDYEDWTSECLDGIETILVDDGLDGVDDVYDYAWHSSFTRSACKRIVRIETVAEGIVDKLATGFKDGEGADSVFDRILEDFDAAIREAIADPEVVGFKSVICYRTGLDVPAVADLALARASFRQIFFTSYSSSAESARIDHPGLNDFVLHRTAALISEAPGRQKKPIQFHTGLGDNDLTLAKSSPAHLQDFIRMYSTVPIVLLHASYPFTRELGYLATVYANVYADVGEIFPFVSQDGQEAAIRQILELCPWSKIIWSTDGHWFPETYILAVLQIREVLESVLCDYVRKGALGWKGAIELARDILFKNSNKLYHLGLEFSEWETDDDDKIETEKVATDLEIFTQFLRGKAAPDFIRICWTDFTAMPRMRMIPFRKIMTALEEGQRVDIGITKACLGLLQHDSMAPGFTASGEYRLFPDFSSLKSGPIPGHFSMQGDFREKDGSTVPLCPRTQLSRAQEFGAVGGLSFLVGFEIEFLLLQRTGSGSYEPLTNDGHSWSVSRFFADPKIPKLLADIVKALDLMGIFVEQVHAESAPGQFELILPPLPPVQAVDTLLHTREVIAAMSTAAGYKFTLYPKPFPYSCGTAAHTHISISSAGGDKKAVYEPFYAGVLKHLKAIAAFTYSNPASYERLADGVWAGGRWVTWGTQNRETPLRKIEDSHWELKCVDGLANPYLAMAAILLAGASGFIAREELTWRDCEADPGLLTANDRKELNITDMLPASVTDALLALGEDEQMVELLGPELVEKYTAVKEFELETLGDMGEEERRNWIIARY</sequence>
<organism evidence="5 6">
    <name type="scientific">Cytospora chrysosperma</name>
    <name type="common">Cytospora canker fungus</name>
    <name type="synonym">Sphaeria chrysosperma</name>
    <dbReference type="NCBI Taxonomy" id="252740"/>
    <lineage>
        <taxon>Eukaryota</taxon>
        <taxon>Fungi</taxon>
        <taxon>Dikarya</taxon>
        <taxon>Ascomycota</taxon>
        <taxon>Pezizomycotina</taxon>
        <taxon>Sordariomycetes</taxon>
        <taxon>Sordariomycetidae</taxon>
        <taxon>Diaporthales</taxon>
        <taxon>Cytosporaceae</taxon>
        <taxon>Cytospora</taxon>
    </lineage>
</organism>
<proteinExistence type="inferred from homology"/>